<evidence type="ECO:0000313" key="15">
    <source>
        <dbReference type="EMBL" id="CAI5759648.1"/>
    </source>
</evidence>
<dbReference type="InterPro" id="IPR001663">
    <property type="entry name" value="Rng_hydr_dOase-A"/>
</dbReference>
<gene>
    <name evidence="15" type="ORF">CANVERA_P4159</name>
</gene>
<dbReference type="PANTHER" id="PTHR43756:SF5">
    <property type="entry name" value="CHOLINE MONOOXYGENASE, CHLOROPLASTIC"/>
    <property type="match status" value="1"/>
</dbReference>
<dbReference type="SUPFAM" id="SSF50022">
    <property type="entry name" value="ISP domain"/>
    <property type="match status" value="1"/>
</dbReference>
<feature type="domain" description="Rieske" evidence="14">
    <location>
        <begin position="56"/>
        <end position="153"/>
    </location>
</feature>
<dbReference type="EC" id="1.14.15.7" evidence="5"/>
<dbReference type="Gene3D" id="2.102.10.10">
    <property type="entry name" value="Rieske [2Fe-2S] iron-sulphur domain"/>
    <property type="match status" value="1"/>
</dbReference>
<evidence type="ECO:0000256" key="10">
    <source>
        <dbReference type="ARBA" id="ARBA00023004"/>
    </source>
</evidence>
<dbReference type="CDD" id="cd00680">
    <property type="entry name" value="RHO_alpha_C"/>
    <property type="match status" value="1"/>
</dbReference>
<feature type="compositionally biased region" description="Basic and acidic residues" evidence="13">
    <location>
        <begin position="262"/>
        <end position="274"/>
    </location>
</feature>
<dbReference type="Pfam" id="PF00848">
    <property type="entry name" value="Ring_hydroxyl_A"/>
    <property type="match status" value="1"/>
</dbReference>
<dbReference type="InterPro" id="IPR017941">
    <property type="entry name" value="Rieske_2Fe-2S"/>
</dbReference>
<dbReference type="InterPro" id="IPR015879">
    <property type="entry name" value="Ring_hydroxy_dOase_asu_C_dom"/>
</dbReference>
<dbReference type="AlphaFoldDB" id="A0A9W4XEQ2"/>
<dbReference type="EMBL" id="CANTUO010000004">
    <property type="protein sequence ID" value="CAI5759648.1"/>
    <property type="molecule type" value="Genomic_DNA"/>
</dbReference>
<dbReference type="PANTHER" id="PTHR43756">
    <property type="entry name" value="CHOLINE MONOOXYGENASE, CHLOROPLASTIC"/>
    <property type="match status" value="1"/>
</dbReference>
<keyword evidence="16" id="KW-1185">Reference proteome</keyword>
<dbReference type="Proteomes" id="UP001152885">
    <property type="component" value="Unassembled WGS sequence"/>
</dbReference>
<evidence type="ECO:0000256" key="7">
    <source>
        <dbReference type="ARBA" id="ARBA00022714"/>
    </source>
</evidence>
<evidence type="ECO:0000256" key="5">
    <source>
        <dbReference type="ARBA" id="ARBA00012763"/>
    </source>
</evidence>
<evidence type="ECO:0000259" key="14">
    <source>
        <dbReference type="PROSITE" id="PS51296"/>
    </source>
</evidence>
<sequence length="438" mass="50616">MATSSVLTPTTTSSKTISSAPTTTELLSKHTLPASWWHSESIFELEKRAIFRQSWLYCTHKSRFERPGNYFQLTVTGINFFIIESKDGSIKAFHNVCRHRAYPVVKKDQGSSTVLGCKYHGWCYNSDGLLNKAPHFDNIEGFKKEENSLFPINLHVTPQGLVFVNFSQSPPKFEDWYSGLTDELNEFDFSDYEYHFSYELNGDFNWKTLMDGYQECYHCPTAHPGLNKAFKMETYKVVPKNRYCRHYATLVREEPKEQVEEKSSWFGLKKEQPKPKPKPKSNPGGEFDGLWVYLYPNNGVNCYSPAWYSIRVLPISAKKTVLQYDIYTKKGIDESTKKEFVDFLQSVEIEDFNLCKLTQKNLKEGIYSSGYLHPQKERGVLYYQGLVKDMVKEHFDKEQAKGEKIDPASIGSNPKDKAIDELEYICKAIECSDKSIDW</sequence>
<evidence type="ECO:0000256" key="6">
    <source>
        <dbReference type="ARBA" id="ARBA00014931"/>
    </source>
</evidence>
<evidence type="ECO:0000313" key="16">
    <source>
        <dbReference type="Proteomes" id="UP001152885"/>
    </source>
</evidence>
<proteinExistence type="inferred from homology"/>
<accession>A0A9W4XEQ2</accession>
<evidence type="ECO:0000256" key="2">
    <source>
        <dbReference type="ARBA" id="ARBA00002149"/>
    </source>
</evidence>
<dbReference type="GO" id="GO:0005506">
    <property type="term" value="F:iron ion binding"/>
    <property type="evidence" value="ECO:0007669"/>
    <property type="project" value="InterPro"/>
</dbReference>
<evidence type="ECO:0000256" key="9">
    <source>
        <dbReference type="ARBA" id="ARBA00023002"/>
    </source>
</evidence>
<keyword evidence="9" id="KW-0560">Oxidoreductase</keyword>
<keyword evidence="10" id="KW-0408">Iron</keyword>
<name>A0A9W4XEQ2_9ASCO</name>
<evidence type="ECO:0000256" key="8">
    <source>
        <dbReference type="ARBA" id="ARBA00022723"/>
    </source>
</evidence>
<evidence type="ECO:0000256" key="1">
    <source>
        <dbReference type="ARBA" id="ARBA00001962"/>
    </source>
</evidence>
<keyword evidence="8" id="KW-0479">Metal-binding</keyword>
<evidence type="ECO:0000256" key="13">
    <source>
        <dbReference type="SAM" id="MobiDB-lite"/>
    </source>
</evidence>
<dbReference type="Gene3D" id="3.90.380.10">
    <property type="entry name" value="Naphthalene 1,2-dioxygenase Alpha Subunit, Chain A, domain 1"/>
    <property type="match status" value="1"/>
</dbReference>
<dbReference type="OrthoDB" id="426882at2759"/>
<dbReference type="Pfam" id="PF00355">
    <property type="entry name" value="Rieske"/>
    <property type="match status" value="1"/>
</dbReference>
<evidence type="ECO:0000256" key="3">
    <source>
        <dbReference type="ARBA" id="ARBA00004866"/>
    </source>
</evidence>
<protein>
    <recommendedName>
        <fullName evidence="6">Choline monooxygenase, chloroplastic</fullName>
        <ecNumber evidence="5">1.14.15.7</ecNumber>
    </recommendedName>
</protein>
<dbReference type="PRINTS" id="PR00090">
    <property type="entry name" value="RNGDIOXGNASE"/>
</dbReference>
<reference evidence="15" key="1">
    <citation type="submission" date="2022-12" db="EMBL/GenBank/DDBJ databases">
        <authorList>
            <person name="Brejova B."/>
        </authorList>
    </citation>
    <scope>NUCLEOTIDE SEQUENCE</scope>
</reference>
<comment type="function">
    <text evidence="2">Catalyzes the first step of the osmoprotectant glycine betaine synthesis.</text>
</comment>
<feature type="region of interest" description="Disordered" evidence="13">
    <location>
        <begin position="262"/>
        <end position="282"/>
    </location>
</feature>
<evidence type="ECO:0000256" key="11">
    <source>
        <dbReference type="ARBA" id="ARBA00023014"/>
    </source>
</evidence>
<comment type="catalytic activity">
    <reaction evidence="12">
        <text>choline + 2 reduced [2Fe-2S]-[ferredoxin] + O2 + 2 H(+) = betaine aldehyde hydrate + 2 oxidized [2Fe-2S]-[ferredoxin] + H2O</text>
        <dbReference type="Rhea" id="RHEA:17769"/>
        <dbReference type="Rhea" id="RHEA-COMP:10000"/>
        <dbReference type="Rhea" id="RHEA-COMP:10001"/>
        <dbReference type="ChEBI" id="CHEBI:15354"/>
        <dbReference type="ChEBI" id="CHEBI:15377"/>
        <dbReference type="ChEBI" id="CHEBI:15378"/>
        <dbReference type="ChEBI" id="CHEBI:15379"/>
        <dbReference type="ChEBI" id="CHEBI:15870"/>
        <dbReference type="ChEBI" id="CHEBI:33737"/>
        <dbReference type="ChEBI" id="CHEBI:33738"/>
        <dbReference type="EC" id="1.14.15.7"/>
    </reaction>
</comment>
<dbReference type="PROSITE" id="PS51296">
    <property type="entry name" value="RIESKE"/>
    <property type="match status" value="1"/>
</dbReference>
<keyword evidence="11" id="KW-0411">Iron-sulfur</keyword>
<dbReference type="GO" id="GO:0051537">
    <property type="term" value="F:2 iron, 2 sulfur cluster binding"/>
    <property type="evidence" value="ECO:0007669"/>
    <property type="project" value="UniProtKB-KW"/>
</dbReference>
<keyword evidence="7" id="KW-0001">2Fe-2S</keyword>
<evidence type="ECO:0000256" key="12">
    <source>
        <dbReference type="ARBA" id="ARBA00049097"/>
    </source>
</evidence>
<comment type="pathway">
    <text evidence="3">Amine and polyamine biosynthesis; betaine biosynthesis via choline pathway; betaine aldehyde from choline (monooxygenase route): step 1/1.</text>
</comment>
<dbReference type="CDD" id="cd03469">
    <property type="entry name" value="Rieske_RO_Alpha_N"/>
    <property type="match status" value="1"/>
</dbReference>
<comment type="cofactor">
    <cofactor evidence="1">
        <name>Fe cation</name>
        <dbReference type="ChEBI" id="CHEBI:24875"/>
    </cofactor>
</comment>
<evidence type="ECO:0000256" key="4">
    <source>
        <dbReference type="ARBA" id="ARBA00010848"/>
    </source>
</evidence>
<comment type="caution">
    <text evidence="15">The sequence shown here is derived from an EMBL/GenBank/DDBJ whole genome shotgun (WGS) entry which is preliminary data.</text>
</comment>
<dbReference type="SUPFAM" id="SSF55961">
    <property type="entry name" value="Bet v1-like"/>
    <property type="match status" value="1"/>
</dbReference>
<comment type="similarity">
    <text evidence="4">Belongs to the choline monooxygenase family.</text>
</comment>
<organism evidence="15 16">
    <name type="scientific">Candida verbasci</name>
    <dbReference type="NCBI Taxonomy" id="1227364"/>
    <lineage>
        <taxon>Eukaryota</taxon>
        <taxon>Fungi</taxon>
        <taxon>Dikarya</taxon>
        <taxon>Ascomycota</taxon>
        <taxon>Saccharomycotina</taxon>
        <taxon>Pichiomycetes</taxon>
        <taxon>Debaryomycetaceae</taxon>
        <taxon>Candida/Lodderomyces clade</taxon>
        <taxon>Candida</taxon>
    </lineage>
</organism>
<dbReference type="GO" id="GO:0019133">
    <property type="term" value="F:choline monooxygenase activity"/>
    <property type="evidence" value="ECO:0007669"/>
    <property type="project" value="UniProtKB-EC"/>
</dbReference>
<dbReference type="InterPro" id="IPR036922">
    <property type="entry name" value="Rieske_2Fe-2S_sf"/>
</dbReference>